<sequence length="402" mass="42463">MASRRHTRSGWSGSGPGDRGACPATGVASTLITVPADQRIAAIETAELVTRYPRTIGRNARLGSHGSGPTAPAVVVRTADGASGWGVVGRGSLDEVAALVGAEVGTVFDPSIGVIDPRASALDFALHDLAAKDAGVPAYELLGGRGETAVPCYSGAIYFDDLDPDDAPRGVRAVLANCASDREAGYRAFKLKIGRGHRWMDAEAGFARDVEVTHAVREAYPDARILVDANNGFSPHETVRYLRAVADCELYWLEEPFHEDAMSLRVVHDFLRESGSSTLIADGEFEPDEAQVLELAQAGLIDVLLMDVVSFGLTDWRRVMPAVRESGADASPHAWGLPIKTYYAAQMAAGLGSVRTVEGVPGVTDGVDASGYDLLDGVLSVPDAPGFGLELTAPTRPLQPTR</sequence>
<dbReference type="GO" id="GO:0016052">
    <property type="term" value="P:carbohydrate catabolic process"/>
    <property type="evidence" value="ECO:0007669"/>
    <property type="project" value="TreeGrafter"/>
</dbReference>
<dbReference type="EC" id="5.-.-.-" evidence="6"/>
<dbReference type="PANTHER" id="PTHR13794:SF58">
    <property type="entry name" value="MITOCHONDRIAL ENOLASE SUPERFAMILY MEMBER 1"/>
    <property type="match status" value="1"/>
</dbReference>
<keyword evidence="6" id="KW-0413">Isomerase</keyword>
<reference evidence="6 7" key="1">
    <citation type="submission" date="2019-11" db="EMBL/GenBank/DDBJ databases">
        <authorList>
            <person name="Criscuolo A."/>
        </authorList>
    </citation>
    <scope>NUCLEOTIDE SEQUENCE [LARGE SCALE GENOMIC DNA]</scope>
    <source>
        <strain evidence="6">CIP111667</strain>
    </source>
</reference>
<keyword evidence="2" id="KW-0479">Metal-binding</keyword>
<dbReference type="Gene3D" id="3.20.20.120">
    <property type="entry name" value="Enolase-like C-terminal domain"/>
    <property type="match status" value="1"/>
</dbReference>
<dbReference type="EMBL" id="CACRYJ010000014">
    <property type="protein sequence ID" value="VZO35657.1"/>
    <property type="molecule type" value="Genomic_DNA"/>
</dbReference>
<evidence type="ECO:0000256" key="3">
    <source>
        <dbReference type="ARBA" id="ARBA00022842"/>
    </source>
</evidence>
<evidence type="ECO:0000256" key="1">
    <source>
        <dbReference type="ARBA" id="ARBA00001946"/>
    </source>
</evidence>
<proteinExistence type="predicted"/>
<dbReference type="Proteomes" id="UP000419743">
    <property type="component" value="Unassembled WGS sequence"/>
</dbReference>
<dbReference type="SFLD" id="SFLDS00001">
    <property type="entry name" value="Enolase"/>
    <property type="match status" value="1"/>
</dbReference>
<dbReference type="InterPro" id="IPR029065">
    <property type="entry name" value="Enolase_C-like"/>
</dbReference>
<protein>
    <submittedName>
        <fullName evidence="6">Isomerase YitF</fullName>
        <ecNumber evidence="6">5.-.-.-</ecNumber>
    </submittedName>
</protein>
<name>A0A7M4DFG4_9MICO</name>
<evidence type="ECO:0000256" key="4">
    <source>
        <dbReference type="SAM" id="MobiDB-lite"/>
    </source>
</evidence>
<dbReference type="Pfam" id="PF13378">
    <property type="entry name" value="MR_MLE_C"/>
    <property type="match status" value="1"/>
</dbReference>
<gene>
    <name evidence="6" type="primary">yitF</name>
    <name evidence="6" type="ORF">HALOF300_00855</name>
</gene>
<evidence type="ECO:0000313" key="7">
    <source>
        <dbReference type="Proteomes" id="UP000419743"/>
    </source>
</evidence>
<comment type="cofactor">
    <cofactor evidence="1">
        <name>Mg(2+)</name>
        <dbReference type="ChEBI" id="CHEBI:18420"/>
    </cofactor>
</comment>
<dbReference type="InterPro" id="IPR013342">
    <property type="entry name" value="Mandelate_racemase_C"/>
</dbReference>
<evidence type="ECO:0000313" key="6">
    <source>
        <dbReference type="EMBL" id="VZO35657.1"/>
    </source>
</evidence>
<organism evidence="6 7">
    <name type="scientific">Occultella aeris</name>
    <dbReference type="NCBI Taxonomy" id="2761496"/>
    <lineage>
        <taxon>Bacteria</taxon>
        <taxon>Bacillati</taxon>
        <taxon>Actinomycetota</taxon>
        <taxon>Actinomycetes</taxon>
        <taxon>Micrococcales</taxon>
        <taxon>Ruaniaceae</taxon>
        <taxon>Occultella</taxon>
    </lineage>
</organism>
<accession>A0A7M4DFG4</accession>
<dbReference type="InterPro" id="IPR036849">
    <property type="entry name" value="Enolase-like_C_sf"/>
</dbReference>
<keyword evidence="7" id="KW-1185">Reference proteome</keyword>
<dbReference type="InterPro" id="IPR046945">
    <property type="entry name" value="RHMD-like"/>
</dbReference>
<feature type="domain" description="Mandelate racemase/muconate lactonizing enzyme C-terminal" evidence="5">
    <location>
        <begin position="171"/>
        <end position="274"/>
    </location>
</feature>
<evidence type="ECO:0000259" key="5">
    <source>
        <dbReference type="SMART" id="SM00922"/>
    </source>
</evidence>
<dbReference type="PANTHER" id="PTHR13794">
    <property type="entry name" value="ENOLASE SUPERFAMILY, MANDELATE RACEMASE"/>
    <property type="match status" value="1"/>
</dbReference>
<dbReference type="SUPFAM" id="SSF51604">
    <property type="entry name" value="Enolase C-terminal domain-like"/>
    <property type="match status" value="1"/>
</dbReference>
<comment type="caution">
    <text evidence="6">The sequence shown here is derived from an EMBL/GenBank/DDBJ whole genome shotgun (WGS) entry which is preliminary data.</text>
</comment>
<dbReference type="SMART" id="SM00922">
    <property type="entry name" value="MR_MLE"/>
    <property type="match status" value="1"/>
</dbReference>
<keyword evidence="3" id="KW-0460">Magnesium</keyword>
<dbReference type="Gene3D" id="3.30.390.10">
    <property type="entry name" value="Enolase-like, N-terminal domain"/>
    <property type="match status" value="1"/>
</dbReference>
<dbReference type="GO" id="GO:0000287">
    <property type="term" value="F:magnesium ion binding"/>
    <property type="evidence" value="ECO:0007669"/>
    <property type="project" value="TreeGrafter"/>
</dbReference>
<dbReference type="GO" id="GO:0016853">
    <property type="term" value="F:isomerase activity"/>
    <property type="evidence" value="ECO:0007669"/>
    <property type="project" value="UniProtKB-KW"/>
</dbReference>
<feature type="region of interest" description="Disordered" evidence="4">
    <location>
        <begin position="1"/>
        <end position="22"/>
    </location>
</feature>
<dbReference type="InterPro" id="IPR029017">
    <property type="entry name" value="Enolase-like_N"/>
</dbReference>
<evidence type="ECO:0000256" key="2">
    <source>
        <dbReference type="ARBA" id="ARBA00022723"/>
    </source>
</evidence>
<dbReference type="AlphaFoldDB" id="A0A7M4DFG4"/>
<dbReference type="GO" id="GO:0016836">
    <property type="term" value="F:hydro-lyase activity"/>
    <property type="evidence" value="ECO:0007669"/>
    <property type="project" value="TreeGrafter"/>
</dbReference>
<dbReference type="SUPFAM" id="SSF54826">
    <property type="entry name" value="Enolase N-terminal domain-like"/>
    <property type="match status" value="1"/>
</dbReference>